<evidence type="ECO:0000313" key="1">
    <source>
        <dbReference type="EMBL" id="GBF51806.1"/>
    </source>
</evidence>
<reference evidence="1 2" key="1">
    <citation type="submission" date="2018-02" db="EMBL/GenBank/DDBJ databases">
        <title>Novel Leptospira species isolated from soil and water in Japan.</title>
        <authorList>
            <person name="Nakao R."/>
            <person name="Masuzawa T."/>
        </authorList>
    </citation>
    <scope>NUCLEOTIDE SEQUENCE [LARGE SCALE GENOMIC DNA]</scope>
    <source>
        <strain evidence="1 2">YH101</strain>
    </source>
</reference>
<evidence type="ECO:0000313" key="2">
    <source>
        <dbReference type="Proteomes" id="UP000245133"/>
    </source>
</evidence>
<gene>
    <name evidence="1" type="ORF">LPTSP4_33440</name>
</gene>
<dbReference type="AlphaFoldDB" id="A0A2P2E4M7"/>
<name>A0A2P2E4M7_9LEPT</name>
<proteinExistence type="predicted"/>
<keyword evidence="2" id="KW-1185">Reference proteome</keyword>
<dbReference type="PROSITE" id="PS51257">
    <property type="entry name" value="PROKAR_LIPOPROTEIN"/>
    <property type="match status" value="1"/>
</dbReference>
<dbReference type="OrthoDB" id="341477at2"/>
<comment type="caution">
    <text evidence="1">The sequence shown here is derived from an EMBL/GenBank/DDBJ whole genome shotgun (WGS) entry which is preliminary data.</text>
</comment>
<organism evidence="1 2">
    <name type="scientific">Leptospira ryugenii</name>
    <dbReference type="NCBI Taxonomy" id="1917863"/>
    <lineage>
        <taxon>Bacteria</taxon>
        <taxon>Pseudomonadati</taxon>
        <taxon>Spirochaetota</taxon>
        <taxon>Spirochaetia</taxon>
        <taxon>Leptospirales</taxon>
        <taxon>Leptospiraceae</taxon>
        <taxon>Leptospira</taxon>
    </lineage>
</organism>
<dbReference type="Proteomes" id="UP000245133">
    <property type="component" value="Unassembled WGS sequence"/>
</dbReference>
<dbReference type="EMBL" id="BFBB01000009">
    <property type="protein sequence ID" value="GBF51806.1"/>
    <property type="molecule type" value="Genomic_DNA"/>
</dbReference>
<protein>
    <recommendedName>
        <fullName evidence="3">Lipoprotein</fullName>
    </recommendedName>
</protein>
<evidence type="ECO:0008006" key="3">
    <source>
        <dbReference type="Google" id="ProtNLM"/>
    </source>
</evidence>
<dbReference type="RefSeq" id="WP_108978203.1">
    <property type="nucleotide sequence ID" value="NZ_BFBB01000009.1"/>
</dbReference>
<accession>A0A2P2E4M7</accession>
<sequence>MQKFVGIFSLLLLIACHSANKPYPSEWKHFGNEDRFYLGIPGKASEKAKSVESLSMRQSSCRESADLYAKSPYLWRKFIITNAHNITKEESKAFETHLISMQLKPVLEECQSILEPTLSDGEWYACECLYFITYPGGKVQFEKDLHFHR</sequence>